<dbReference type="EMBL" id="DF973711">
    <property type="protein sequence ID" value="GAU38348.1"/>
    <property type="molecule type" value="Genomic_DNA"/>
</dbReference>
<feature type="compositionally biased region" description="Pro residues" evidence="1">
    <location>
        <begin position="27"/>
        <end position="56"/>
    </location>
</feature>
<dbReference type="PANTHER" id="PTHR34272:SF1">
    <property type="entry name" value="EXPRESSED PROTEIN"/>
    <property type="match status" value="1"/>
</dbReference>
<dbReference type="Proteomes" id="UP000242715">
    <property type="component" value="Unassembled WGS sequence"/>
</dbReference>
<feature type="domain" description="DUF7086" evidence="2">
    <location>
        <begin position="91"/>
        <end position="222"/>
    </location>
</feature>
<feature type="region of interest" description="Disordered" evidence="1">
    <location>
        <begin position="25"/>
        <end position="61"/>
    </location>
</feature>
<evidence type="ECO:0000313" key="3">
    <source>
        <dbReference type="EMBL" id="GAU38348.1"/>
    </source>
</evidence>
<reference evidence="4" key="1">
    <citation type="journal article" date="2017" name="Front. Plant Sci.">
        <title>Climate Clever Clovers: New Paradigm to Reduce the Environmental Footprint of Ruminants by Breeding Low Methanogenic Forages Utilizing Haplotype Variation.</title>
        <authorList>
            <person name="Kaur P."/>
            <person name="Appels R."/>
            <person name="Bayer P.E."/>
            <person name="Keeble-Gagnere G."/>
            <person name="Wang J."/>
            <person name="Hirakawa H."/>
            <person name="Shirasawa K."/>
            <person name="Vercoe P."/>
            <person name="Stefanova K."/>
            <person name="Durmic Z."/>
            <person name="Nichols P."/>
            <person name="Revell C."/>
            <person name="Isobe S.N."/>
            <person name="Edwards D."/>
            <person name="Erskine W."/>
        </authorList>
    </citation>
    <scope>NUCLEOTIDE SEQUENCE [LARGE SCALE GENOMIC DNA]</scope>
    <source>
        <strain evidence="4">cv. Daliak</strain>
    </source>
</reference>
<dbReference type="Pfam" id="PF23324">
    <property type="entry name" value="DUF7086"/>
    <property type="match status" value="1"/>
</dbReference>
<dbReference type="InterPro" id="IPR055513">
    <property type="entry name" value="DUF7086"/>
</dbReference>
<dbReference type="OrthoDB" id="1900495at2759"/>
<organism evidence="3 4">
    <name type="scientific">Trifolium subterraneum</name>
    <name type="common">Subterranean clover</name>
    <dbReference type="NCBI Taxonomy" id="3900"/>
    <lineage>
        <taxon>Eukaryota</taxon>
        <taxon>Viridiplantae</taxon>
        <taxon>Streptophyta</taxon>
        <taxon>Embryophyta</taxon>
        <taxon>Tracheophyta</taxon>
        <taxon>Spermatophyta</taxon>
        <taxon>Magnoliopsida</taxon>
        <taxon>eudicotyledons</taxon>
        <taxon>Gunneridae</taxon>
        <taxon>Pentapetalae</taxon>
        <taxon>rosids</taxon>
        <taxon>fabids</taxon>
        <taxon>Fabales</taxon>
        <taxon>Fabaceae</taxon>
        <taxon>Papilionoideae</taxon>
        <taxon>50 kb inversion clade</taxon>
        <taxon>NPAAA clade</taxon>
        <taxon>Hologalegina</taxon>
        <taxon>IRL clade</taxon>
        <taxon>Trifolieae</taxon>
        <taxon>Trifolium</taxon>
    </lineage>
</organism>
<sequence length="230" mass="26794">MNNSEEQPRQNPTRELTPFERMFIQHAPPPLPPQQPIMFIPPRPSTPPPSPPPIHPPRNRARRALNNGKSEIVNAPFVWATNRRGTLHSFDYLLHNQIFYINGDVQCKRCEKIFQISFDVRYKFPEIGQFIAENRHTMNDRATIWMNPRLSRCENCNQENCVKPVIADKKRSINWLFLLLGQMLGCCTLAQLKYFCKHTKNHRTGAKDRLLYLTYLGLCKQLDPNGPFNV</sequence>
<dbReference type="PANTHER" id="PTHR34272">
    <property type="entry name" value="EXPRESSED PROTEIN"/>
    <property type="match status" value="1"/>
</dbReference>
<name>A0A2Z6N0I7_TRISU</name>
<dbReference type="AlphaFoldDB" id="A0A2Z6N0I7"/>
<accession>A0A2Z6N0I7</accession>
<proteinExistence type="predicted"/>
<evidence type="ECO:0000313" key="4">
    <source>
        <dbReference type="Proteomes" id="UP000242715"/>
    </source>
</evidence>
<gene>
    <name evidence="3" type="ORF">TSUD_396020</name>
</gene>
<evidence type="ECO:0000259" key="2">
    <source>
        <dbReference type="Pfam" id="PF23324"/>
    </source>
</evidence>
<keyword evidence="4" id="KW-1185">Reference proteome</keyword>
<evidence type="ECO:0000256" key="1">
    <source>
        <dbReference type="SAM" id="MobiDB-lite"/>
    </source>
</evidence>
<protein>
    <recommendedName>
        <fullName evidence="2">DUF7086 domain-containing protein</fullName>
    </recommendedName>
</protein>